<feature type="transmembrane region" description="Helical" evidence="1">
    <location>
        <begin position="38"/>
        <end position="55"/>
    </location>
</feature>
<proteinExistence type="predicted"/>
<reference evidence="2 3" key="1">
    <citation type="submission" date="2016-10" db="EMBL/GenBank/DDBJ databases">
        <authorList>
            <person name="de Groot N.N."/>
        </authorList>
    </citation>
    <scope>NUCLEOTIDE SEQUENCE [LARGE SCALE GENOMIC DNA]</scope>
    <source>
        <strain evidence="2 3">B25</strain>
    </source>
</reference>
<keyword evidence="1" id="KW-0472">Membrane</keyword>
<dbReference type="EMBL" id="FOFU01000006">
    <property type="protein sequence ID" value="SEQ59212.1"/>
    <property type="molecule type" value="Genomic_DNA"/>
</dbReference>
<feature type="transmembrane region" description="Helical" evidence="1">
    <location>
        <begin position="61"/>
        <end position="83"/>
    </location>
</feature>
<accession>A0A1H9HA54</accession>
<keyword evidence="1" id="KW-0812">Transmembrane</keyword>
<organism evidence="2 3">
    <name type="scientific">Treponema bryantii</name>
    <dbReference type="NCBI Taxonomy" id="163"/>
    <lineage>
        <taxon>Bacteria</taxon>
        <taxon>Pseudomonadati</taxon>
        <taxon>Spirochaetota</taxon>
        <taxon>Spirochaetia</taxon>
        <taxon>Spirochaetales</taxon>
        <taxon>Treponemataceae</taxon>
        <taxon>Treponema</taxon>
    </lineage>
</organism>
<gene>
    <name evidence="2" type="ORF">SAMN04487977_106109</name>
</gene>
<keyword evidence="1" id="KW-1133">Transmembrane helix</keyword>
<name>A0A1H9HA54_9SPIR</name>
<dbReference type="Proteomes" id="UP000182360">
    <property type="component" value="Unassembled WGS sequence"/>
</dbReference>
<dbReference type="RefSeq" id="WP_074644193.1">
    <property type="nucleotide sequence ID" value="NZ_AP025286.1"/>
</dbReference>
<protein>
    <submittedName>
        <fullName evidence="2">Uncharacterized protein</fullName>
    </submittedName>
</protein>
<dbReference type="AlphaFoldDB" id="A0A1H9HA54"/>
<evidence type="ECO:0000313" key="2">
    <source>
        <dbReference type="EMBL" id="SEQ59212.1"/>
    </source>
</evidence>
<evidence type="ECO:0000256" key="1">
    <source>
        <dbReference type="SAM" id="Phobius"/>
    </source>
</evidence>
<evidence type="ECO:0000313" key="3">
    <source>
        <dbReference type="Proteomes" id="UP000182360"/>
    </source>
</evidence>
<keyword evidence="3" id="KW-1185">Reference proteome</keyword>
<sequence length="110" mass="12909">MNSMLLNIIIQTMPKTDANNFEDSRLIVKPRQKWKEDGFKGLIILLLCLAAIILTDKVPVPYLGSIFFIGGFFGLLYTLMFTIRGFMVYKYYYDIYKEEDLKKLDENYSK</sequence>